<dbReference type="InterPro" id="IPR004314">
    <property type="entry name" value="Neprosin"/>
</dbReference>
<dbReference type="RefSeq" id="XP_018060808.1">
    <property type="nucleotide sequence ID" value="XM_018221813.1"/>
</dbReference>
<proteinExistence type="predicted"/>
<reference evidence="3 4" key="1">
    <citation type="submission" date="2015-10" db="EMBL/GenBank/DDBJ databases">
        <title>Full genome of DAOMC 229536 Phialocephala scopiformis, a fungal endophyte of spruce producing the potent anti-insectan compound rugulosin.</title>
        <authorList>
            <consortium name="DOE Joint Genome Institute"/>
            <person name="Walker A.K."/>
            <person name="Frasz S.L."/>
            <person name="Seifert K.A."/>
            <person name="Miller J.D."/>
            <person name="Mondo S.J."/>
            <person name="Labutti K."/>
            <person name="Lipzen A."/>
            <person name="Dockter R."/>
            <person name="Kennedy M."/>
            <person name="Grigoriev I.V."/>
            <person name="Spatafora J.W."/>
        </authorList>
    </citation>
    <scope>NUCLEOTIDE SEQUENCE [LARGE SCALE GENOMIC DNA]</scope>
    <source>
        <strain evidence="3 4">CBS 120377</strain>
    </source>
</reference>
<dbReference type="InterPro" id="IPR053168">
    <property type="entry name" value="Glutamic_endopeptidase"/>
</dbReference>
<dbReference type="KEGG" id="psco:LY89DRAFT_769335"/>
<sequence length="371" mass="40761">MLGNFSPSNQYKEKALAKRAALDIKATTINGDRKIHWISKDSQGSIAQEPPTPPPRHKSSNNATAIPELKQHGAQRGPPGTVPIALSNLDYLDHPGSRKQAPNSTTFESKRQYSGDHWYSSSTQYVSNLGGSADFSLFSPYVANTNDFSLLQTLVGRTTDVPKWHTLEAGWINYPIQIAEAHLFTYFTTCQYTCYGDYLGGYNTDVKGWVQTSDTIFPGTVFTPSVDGGTQYELEILTYLYQDNWWVWVQDGYIGYYPASIWSNANNGANGTLADGADSIFYYGEVYQSEDALTTTDMGNGEFGASNGFGKAAYIHNMQYFDTNSVAQDYTAGFWDSDDSRYNFQNTVSSGGSWGSYVYLGGPGAEGIVGG</sequence>
<evidence type="ECO:0000259" key="2">
    <source>
        <dbReference type="PROSITE" id="PS52045"/>
    </source>
</evidence>
<keyword evidence="4" id="KW-1185">Reference proteome</keyword>
<dbReference type="GeneID" id="28831539"/>
<evidence type="ECO:0000313" key="4">
    <source>
        <dbReference type="Proteomes" id="UP000070700"/>
    </source>
</evidence>
<feature type="domain" description="Neprosin PEP catalytic" evidence="2">
    <location>
        <begin position="109"/>
        <end position="367"/>
    </location>
</feature>
<name>A0A132B2H7_MOLSC</name>
<organism evidence="3 4">
    <name type="scientific">Mollisia scopiformis</name>
    <name type="common">Conifer needle endophyte fungus</name>
    <name type="synonym">Phialocephala scopiformis</name>
    <dbReference type="NCBI Taxonomy" id="149040"/>
    <lineage>
        <taxon>Eukaryota</taxon>
        <taxon>Fungi</taxon>
        <taxon>Dikarya</taxon>
        <taxon>Ascomycota</taxon>
        <taxon>Pezizomycotina</taxon>
        <taxon>Leotiomycetes</taxon>
        <taxon>Helotiales</taxon>
        <taxon>Mollisiaceae</taxon>
        <taxon>Mollisia</taxon>
    </lineage>
</organism>
<dbReference type="InParanoid" id="A0A132B2H7"/>
<evidence type="ECO:0000256" key="1">
    <source>
        <dbReference type="SAM" id="MobiDB-lite"/>
    </source>
</evidence>
<accession>A0A132B2H7</accession>
<dbReference type="PANTHER" id="PTHR31589">
    <property type="entry name" value="PROTEIN, PUTATIVE (DUF239)-RELATED-RELATED"/>
    <property type="match status" value="1"/>
</dbReference>
<gene>
    <name evidence="3" type="ORF">LY89DRAFT_769335</name>
</gene>
<dbReference type="STRING" id="149040.A0A132B2H7"/>
<dbReference type="EMBL" id="KQ947446">
    <property type="protein sequence ID" value="KUJ06453.1"/>
    <property type="molecule type" value="Genomic_DNA"/>
</dbReference>
<dbReference type="Pfam" id="PF03080">
    <property type="entry name" value="Neprosin"/>
    <property type="match status" value="1"/>
</dbReference>
<evidence type="ECO:0000313" key="3">
    <source>
        <dbReference type="EMBL" id="KUJ06453.1"/>
    </source>
</evidence>
<dbReference type="Proteomes" id="UP000070700">
    <property type="component" value="Unassembled WGS sequence"/>
</dbReference>
<dbReference type="PROSITE" id="PS52045">
    <property type="entry name" value="NEPROSIN_PEP_CD"/>
    <property type="match status" value="1"/>
</dbReference>
<dbReference type="AlphaFoldDB" id="A0A132B2H7"/>
<feature type="region of interest" description="Disordered" evidence="1">
    <location>
        <begin position="39"/>
        <end position="62"/>
    </location>
</feature>
<dbReference type="PANTHER" id="PTHR31589:SF110">
    <property type="entry name" value="PROTEIN, PUTATIVE (DUF239)-RELATED"/>
    <property type="match status" value="1"/>
</dbReference>
<protein>
    <recommendedName>
        <fullName evidence="2">Neprosin PEP catalytic domain-containing protein</fullName>
    </recommendedName>
</protein>
<dbReference type="OrthoDB" id="1858978at2759"/>